<organism evidence="1 2">
    <name type="scientific">Nepenthes gracilis</name>
    <name type="common">Slender pitcher plant</name>
    <dbReference type="NCBI Taxonomy" id="150966"/>
    <lineage>
        <taxon>Eukaryota</taxon>
        <taxon>Viridiplantae</taxon>
        <taxon>Streptophyta</taxon>
        <taxon>Embryophyta</taxon>
        <taxon>Tracheophyta</taxon>
        <taxon>Spermatophyta</taxon>
        <taxon>Magnoliopsida</taxon>
        <taxon>eudicotyledons</taxon>
        <taxon>Gunneridae</taxon>
        <taxon>Pentapetalae</taxon>
        <taxon>Caryophyllales</taxon>
        <taxon>Nepenthaceae</taxon>
        <taxon>Nepenthes</taxon>
    </lineage>
</organism>
<comment type="caution">
    <text evidence="1">The sequence shown here is derived from an EMBL/GenBank/DDBJ whole genome shotgun (WGS) entry which is preliminary data.</text>
</comment>
<keyword evidence="2" id="KW-1185">Reference proteome</keyword>
<sequence>MLPDTELTRVSATVSRTVALVQRLDEGRVLWPCVSHTIRSENTAECFQTGEGSEMETDRLNSPNTSTVAIEVLGHQLQFSQDPNSKHLGTTVWDSSMVFVKFLEKNSRKGRFCQSKLKLEYDS</sequence>
<dbReference type="EMBL" id="BSYO01000011">
    <property type="protein sequence ID" value="GMH11960.1"/>
    <property type="molecule type" value="Genomic_DNA"/>
</dbReference>
<gene>
    <name evidence="1" type="ORF">Nepgr_013801</name>
</gene>
<protein>
    <submittedName>
        <fullName evidence="1">Uncharacterized protein</fullName>
    </submittedName>
</protein>
<evidence type="ECO:0000313" key="1">
    <source>
        <dbReference type="EMBL" id="GMH11960.1"/>
    </source>
</evidence>
<dbReference type="Proteomes" id="UP001279734">
    <property type="component" value="Unassembled WGS sequence"/>
</dbReference>
<name>A0AAD3SI39_NEPGR</name>
<dbReference type="InterPro" id="IPR029063">
    <property type="entry name" value="SAM-dependent_MTases_sf"/>
</dbReference>
<dbReference type="Gene3D" id="3.40.50.150">
    <property type="entry name" value="Vaccinia Virus protein VP39"/>
    <property type="match status" value="1"/>
</dbReference>
<accession>A0AAD3SI39</accession>
<evidence type="ECO:0000313" key="2">
    <source>
        <dbReference type="Proteomes" id="UP001279734"/>
    </source>
</evidence>
<reference evidence="1" key="1">
    <citation type="submission" date="2023-05" db="EMBL/GenBank/DDBJ databases">
        <title>Nepenthes gracilis genome sequencing.</title>
        <authorList>
            <person name="Fukushima K."/>
        </authorList>
    </citation>
    <scope>NUCLEOTIDE SEQUENCE</scope>
    <source>
        <strain evidence="1">SING2019-196</strain>
    </source>
</reference>
<proteinExistence type="predicted"/>
<dbReference type="AlphaFoldDB" id="A0AAD3SI39"/>